<feature type="chain" id="PRO_5035835391" description="CC domain-containing protein" evidence="1">
    <location>
        <begin position="17"/>
        <end position="175"/>
    </location>
</feature>
<dbReference type="EnsemblMetazoa" id="CJA10095.1">
    <property type="protein sequence ID" value="CJA10095.1"/>
    <property type="gene ID" value="WBGene00129299"/>
</dbReference>
<reference evidence="2" key="2">
    <citation type="submission" date="2022-06" db="UniProtKB">
        <authorList>
            <consortium name="EnsemblMetazoa"/>
        </authorList>
    </citation>
    <scope>IDENTIFICATION</scope>
    <source>
        <strain evidence="2">DF5081</strain>
    </source>
</reference>
<protein>
    <recommendedName>
        <fullName evidence="4">CC domain-containing protein</fullName>
    </recommendedName>
</protein>
<proteinExistence type="predicted"/>
<sequence>MKTILLILATITLVSTVSVSDASTEVAVIRSKRQIYYLCGNFPNQYLSLTPCNNNNGCSTCCQATCSTSSYCQQIRSNWRCINGCCRLPSYEPTLPPTIPTTQSPVNPNPICGGRETSGGYCRSGSVCGSGYLCTENNVCCRCAFGTSIGPCVNQKCPDNTYCSPTNNCCPYLVK</sequence>
<evidence type="ECO:0000313" key="3">
    <source>
        <dbReference type="Proteomes" id="UP000005237"/>
    </source>
</evidence>
<feature type="signal peptide" evidence="1">
    <location>
        <begin position="1"/>
        <end position="16"/>
    </location>
</feature>
<keyword evidence="3" id="KW-1185">Reference proteome</keyword>
<dbReference type="AlphaFoldDB" id="A0A8R1HS29"/>
<accession>A0A8R1HS29</accession>
<organism evidence="2 3">
    <name type="scientific">Caenorhabditis japonica</name>
    <dbReference type="NCBI Taxonomy" id="281687"/>
    <lineage>
        <taxon>Eukaryota</taxon>
        <taxon>Metazoa</taxon>
        <taxon>Ecdysozoa</taxon>
        <taxon>Nematoda</taxon>
        <taxon>Chromadorea</taxon>
        <taxon>Rhabditida</taxon>
        <taxon>Rhabditina</taxon>
        <taxon>Rhabditomorpha</taxon>
        <taxon>Rhabditoidea</taxon>
        <taxon>Rhabditidae</taxon>
        <taxon>Peloderinae</taxon>
        <taxon>Caenorhabditis</taxon>
    </lineage>
</organism>
<name>A0A8R1HS29_CAEJA</name>
<dbReference type="PANTHER" id="PTHR34150:SF6">
    <property type="entry name" value="PROTEIN CBG09626"/>
    <property type="match status" value="1"/>
</dbReference>
<evidence type="ECO:0008006" key="4">
    <source>
        <dbReference type="Google" id="ProtNLM"/>
    </source>
</evidence>
<dbReference type="Proteomes" id="UP000005237">
    <property type="component" value="Unassembled WGS sequence"/>
</dbReference>
<evidence type="ECO:0000313" key="2">
    <source>
        <dbReference type="EnsemblMetazoa" id="CJA10095.1"/>
    </source>
</evidence>
<evidence type="ECO:0000256" key="1">
    <source>
        <dbReference type="SAM" id="SignalP"/>
    </source>
</evidence>
<reference evidence="3" key="1">
    <citation type="submission" date="2010-08" db="EMBL/GenBank/DDBJ databases">
        <authorList>
            <consortium name="Caenorhabditis japonica Sequencing Consortium"/>
            <person name="Wilson R.K."/>
        </authorList>
    </citation>
    <scope>NUCLEOTIDE SEQUENCE [LARGE SCALE GENOMIC DNA]</scope>
    <source>
        <strain evidence="3">DF5081</strain>
    </source>
</reference>
<dbReference type="OMA" id="NYEPTLP"/>
<keyword evidence="1" id="KW-0732">Signal</keyword>
<dbReference type="PANTHER" id="PTHR34150">
    <property type="entry name" value="PROTEIN CBG08832-RELATED"/>
    <property type="match status" value="1"/>
</dbReference>